<evidence type="ECO:0000313" key="2">
    <source>
        <dbReference type="EMBL" id="KAF2767454.1"/>
    </source>
</evidence>
<reference evidence="2" key="1">
    <citation type="journal article" date="2020" name="Stud. Mycol.">
        <title>101 Dothideomycetes genomes: a test case for predicting lifestyles and emergence of pathogens.</title>
        <authorList>
            <person name="Haridas S."/>
            <person name="Albert R."/>
            <person name="Binder M."/>
            <person name="Bloem J."/>
            <person name="Labutti K."/>
            <person name="Salamov A."/>
            <person name="Andreopoulos B."/>
            <person name="Baker S."/>
            <person name="Barry K."/>
            <person name="Bills G."/>
            <person name="Bluhm B."/>
            <person name="Cannon C."/>
            <person name="Castanera R."/>
            <person name="Culley D."/>
            <person name="Daum C."/>
            <person name="Ezra D."/>
            <person name="Gonzalez J."/>
            <person name="Henrissat B."/>
            <person name="Kuo A."/>
            <person name="Liang C."/>
            <person name="Lipzen A."/>
            <person name="Lutzoni F."/>
            <person name="Magnuson J."/>
            <person name="Mondo S."/>
            <person name="Nolan M."/>
            <person name="Ohm R."/>
            <person name="Pangilinan J."/>
            <person name="Park H.-J."/>
            <person name="Ramirez L."/>
            <person name="Alfaro M."/>
            <person name="Sun H."/>
            <person name="Tritt A."/>
            <person name="Yoshinaga Y."/>
            <person name="Zwiers L.-H."/>
            <person name="Turgeon B."/>
            <person name="Goodwin S."/>
            <person name="Spatafora J."/>
            <person name="Crous P."/>
            <person name="Grigoriev I."/>
        </authorList>
    </citation>
    <scope>NUCLEOTIDE SEQUENCE</scope>
    <source>
        <strain evidence="2">CBS 116005</strain>
    </source>
</reference>
<name>A0A6G1L5D7_9PEZI</name>
<evidence type="ECO:0000313" key="3">
    <source>
        <dbReference type="Proteomes" id="UP000799436"/>
    </source>
</evidence>
<organism evidence="2 3">
    <name type="scientific">Teratosphaeria nubilosa</name>
    <dbReference type="NCBI Taxonomy" id="161662"/>
    <lineage>
        <taxon>Eukaryota</taxon>
        <taxon>Fungi</taxon>
        <taxon>Dikarya</taxon>
        <taxon>Ascomycota</taxon>
        <taxon>Pezizomycotina</taxon>
        <taxon>Dothideomycetes</taxon>
        <taxon>Dothideomycetidae</taxon>
        <taxon>Mycosphaerellales</taxon>
        <taxon>Teratosphaeriaceae</taxon>
        <taxon>Teratosphaeria</taxon>
    </lineage>
</organism>
<protein>
    <submittedName>
        <fullName evidence="2">Uncharacterized protein</fullName>
    </submittedName>
</protein>
<feature type="region of interest" description="Disordered" evidence="1">
    <location>
        <begin position="1"/>
        <end position="62"/>
    </location>
</feature>
<dbReference type="EMBL" id="ML995856">
    <property type="protein sequence ID" value="KAF2767454.1"/>
    <property type="molecule type" value="Genomic_DNA"/>
</dbReference>
<feature type="compositionally biased region" description="Basic and acidic residues" evidence="1">
    <location>
        <begin position="10"/>
        <end position="23"/>
    </location>
</feature>
<dbReference type="AlphaFoldDB" id="A0A6G1L5D7"/>
<dbReference type="Proteomes" id="UP000799436">
    <property type="component" value="Unassembled WGS sequence"/>
</dbReference>
<evidence type="ECO:0000256" key="1">
    <source>
        <dbReference type="SAM" id="MobiDB-lite"/>
    </source>
</evidence>
<accession>A0A6G1L5D7</accession>
<gene>
    <name evidence="2" type="ORF">EJ03DRAFT_149046</name>
</gene>
<keyword evidence="3" id="KW-1185">Reference proteome</keyword>
<sequence length="212" mass="23656">MSSKRLGKRRAADEHAVRIKQEFRASPTHSSNGTLPPEQPPPSIPDDHFLPSSNATRSTHASHNHLIHAQTRLHSRQADGRESMTIEAFLDSSDHEDILLLQHCSPASGRYQDFISAFVDRALFRGQDPNKSLPSALEYFDLIGTELRKADVDPERVHTAREAMLCLWQERLAAMAGATGERRYVSDPETRTALTPASIAFSHHTRATRNAC</sequence>
<proteinExistence type="predicted"/>